<dbReference type="Pfam" id="PF02565">
    <property type="entry name" value="RecO_C"/>
    <property type="match status" value="1"/>
</dbReference>
<evidence type="ECO:0000256" key="3">
    <source>
        <dbReference type="ARBA" id="ARBA00021310"/>
    </source>
</evidence>
<dbReference type="Proteomes" id="UP000504724">
    <property type="component" value="Chromosome"/>
</dbReference>
<dbReference type="InterPro" id="IPR022572">
    <property type="entry name" value="DNA_rep/recomb_RecO_N"/>
</dbReference>
<evidence type="ECO:0000313" key="10">
    <source>
        <dbReference type="EMBL" id="QKI89003.1"/>
    </source>
</evidence>
<evidence type="ECO:0000256" key="1">
    <source>
        <dbReference type="ARBA" id="ARBA00003065"/>
    </source>
</evidence>
<feature type="domain" description="DNA replication/recombination mediator RecO N-terminal" evidence="9">
    <location>
        <begin position="1"/>
        <end position="77"/>
    </location>
</feature>
<organism evidence="10 11">
    <name type="scientific">Thiomicrorhabdus xiamenensis</name>
    <dbReference type="NCBI Taxonomy" id="2739063"/>
    <lineage>
        <taxon>Bacteria</taxon>
        <taxon>Pseudomonadati</taxon>
        <taxon>Pseudomonadota</taxon>
        <taxon>Gammaproteobacteria</taxon>
        <taxon>Thiotrichales</taxon>
        <taxon>Piscirickettsiaceae</taxon>
        <taxon>Thiomicrorhabdus</taxon>
    </lineage>
</organism>
<evidence type="ECO:0000256" key="2">
    <source>
        <dbReference type="ARBA" id="ARBA00007452"/>
    </source>
</evidence>
<keyword evidence="4 8" id="KW-0227">DNA damage</keyword>
<comment type="similarity">
    <text evidence="2 8">Belongs to the RecO family.</text>
</comment>
<keyword evidence="6 8" id="KW-0234">DNA repair</keyword>
<accession>A0A7D4SS29</accession>
<evidence type="ECO:0000256" key="7">
    <source>
        <dbReference type="ARBA" id="ARBA00033409"/>
    </source>
</evidence>
<dbReference type="InterPro" id="IPR003717">
    <property type="entry name" value="RecO"/>
</dbReference>
<proteinExistence type="inferred from homology"/>
<comment type="function">
    <text evidence="1 8">Involved in DNA repair and RecF pathway recombination.</text>
</comment>
<dbReference type="EMBL" id="CP054020">
    <property type="protein sequence ID" value="QKI89003.1"/>
    <property type="molecule type" value="Genomic_DNA"/>
</dbReference>
<dbReference type="PANTHER" id="PTHR33991">
    <property type="entry name" value="DNA REPAIR PROTEIN RECO"/>
    <property type="match status" value="1"/>
</dbReference>
<gene>
    <name evidence="8 10" type="primary">recO</name>
    <name evidence="10" type="ORF">HQN79_05165</name>
</gene>
<dbReference type="NCBIfam" id="TIGR00613">
    <property type="entry name" value="reco"/>
    <property type="match status" value="1"/>
</dbReference>
<dbReference type="Pfam" id="PF11967">
    <property type="entry name" value="RecO_N"/>
    <property type="match status" value="1"/>
</dbReference>
<dbReference type="HAMAP" id="MF_00201">
    <property type="entry name" value="RecO"/>
    <property type="match status" value="1"/>
</dbReference>
<name>A0A7D4SS29_9GAMM</name>
<evidence type="ECO:0000313" key="11">
    <source>
        <dbReference type="Proteomes" id="UP000504724"/>
    </source>
</evidence>
<dbReference type="Gene3D" id="2.40.50.140">
    <property type="entry name" value="Nucleic acid-binding proteins"/>
    <property type="match status" value="1"/>
</dbReference>
<dbReference type="Gene3D" id="1.20.1440.120">
    <property type="entry name" value="Recombination protein O, C-terminal domain"/>
    <property type="match status" value="1"/>
</dbReference>
<dbReference type="SUPFAM" id="SSF50249">
    <property type="entry name" value="Nucleic acid-binding proteins"/>
    <property type="match status" value="1"/>
</dbReference>
<evidence type="ECO:0000256" key="5">
    <source>
        <dbReference type="ARBA" id="ARBA00023172"/>
    </source>
</evidence>
<dbReference type="PANTHER" id="PTHR33991:SF1">
    <property type="entry name" value="DNA REPAIR PROTEIN RECO"/>
    <property type="match status" value="1"/>
</dbReference>
<keyword evidence="5 8" id="KW-0233">DNA recombination</keyword>
<protein>
    <recommendedName>
        <fullName evidence="3 8">DNA repair protein RecO</fullName>
    </recommendedName>
    <alternativeName>
        <fullName evidence="7 8">Recombination protein O</fullName>
    </alternativeName>
</protein>
<dbReference type="GO" id="GO:0043590">
    <property type="term" value="C:bacterial nucleoid"/>
    <property type="evidence" value="ECO:0007669"/>
    <property type="project" value="TreeGrafter"/>
</dbReference>
<dbReference type="RefSeq" id="WP_173284725.1">
    <property type="nucleotide sequence ID" value="NZ_CP054020.1"/>
</dbReference>
<keyword evidence="11" id="KW-1185">Reference proteome</keyword>
<evidence type="ECO:0000256" key="4">
    <source>
        <dbReference type="ARBA" id="ARBA00022763"/>
    </source>
</evidence>
<dbReference type="GO" id="GO:0006310">
    <property type="term" value="P:DNA recombination"/>
    <property type="evidence" value="ECO:0007669"/>
    <property type="project" value="UniProtKB-UniRule"/>
</dbReference>
<dbReference type="InterPro" id="IPR042242">
    <property type="entry name" value="RecO_C"/>
</dbReference>
<dbReference type="KEGG" id="txa:HQN79_05165"/>
<dbReference type="AlphaFoldDB" id="A0A7D4SS29"/>
<evidence type="ECO:0000259" key="9">
    <source>
        <dbReference type="Pfam" id="PF11967"/>
    </source>
</evidence>
<dbReference type="GO" id="GO:0006302">
    <property type="term" value="P:double-strand break repair"/>
    <property type="evidence" value="ECO:0007669"/>
    <property type="project" value="TreeGrafter"/>
</dbReference>
<sequence length="261" mass="29967">MLVEQSAYVLHSRPYKETSALVTLFSAEQGKFNAIIRSVRGSKKAHLKAALLQPFQQLQLSWRQKAHQDLVSLNTIESGDLRFPLHGETAVCGLYSNELLYRLLYPNVSYDNLFQDYCDLLYYLAQLQFEEVSIQQRKQAWALRWFELRLLNGLGHGFNLEQDCHHQPIEASRTYLFYPEYGFEVLTDFAADQAFLQIPGECLLQLRSLLTEDLSAIELGVPCLKTLRVLMSQSLQPYLGDRPIQARLLLGRNPSQPDKLS</sequence>
<evidence type="ECO:0000256" key="6">
    <source>
        <dbReference type="ARBA" id="ARBA00023204"/>
    </source>
</evidence>
<dbReference type="InterPro" id="IPR012340">
    <property type="entry name" value="NA-bd_OB-fold"/>
</dbReference>
<evidence type="ECO:0000256" key="8">
    <source>
        <dbReference type="HAMAP-Rule" id="MF_00201"/>
    </source>
</evidence>
<reference evidence="10 11" key="1">
    <citation type="submission" date="2020-05" db="EMBL/GenBank/DDBJ databases">
        <title>Thiomicrorhabdus sediminis sp.nov. and Thiomicrorhabdus xiamenensis sp.nov., novel sulfur-oxidizing bacteria isolated from coastal sediment.</title>
        <authorList>
            <person name="Liu X."/>
        </authorList>
    </citation>
    <scope>NUCLEOTIDE SEQUENCE [LARGE SCALE GENOMIC DNA]</scope>
    <source>
        <strain evidence="10 11">G2</strain>
    </source>
</reference>